<comment type="caution">
    <text evidence="1">The sequence shown here is derived from an EMBL/GenBank/DDBJ whole genome shotgun (WGS) entry which is preliminary data.</text>
</comment>
<evidence type="ECO:0000313" key="2">
    <source>
        <dbReference type="Proteomes" id="UP001554567"/>
    </source>
</evidence>
<dbReference type="Proteomes" id="UP001554567">
    <property type="component" value="Unassembled WGS sequence"/>
</dbReference>
<keyword evidence="2" id="KW-1185">Reference proteome</keyword>
<dbReference type="RefSeq" id="WP_367166988.1">
    <property type="nucleotide sequence ID" value="NZ_JBFKZN010000003.1"/>
</dbReference>
<accession>A0ABV3MZ16</accession>
<name>A0ABV3MZ16_9GAMM</name>
<evidence type="ECO:0000313" key="1">
    <source>
        <dbReference type="EMBL" id="MEW5288799.1"/>
    </source>
</evidence>
<protein>
    <submittedName>
        <fullName evidence="1">Uncharacterized protein</fullName>
    </submittedName>
</protein>
<proteinExistence type="predicted"/>
<gene>
    <name evidence="1" type="ORF">ABW286_06350</name>
</gene>
<organism evidence="1 2">
    <name type="scientific">Erwinia papayae</name>
    <dbReference type="NCBI Taxonomy" id="206499"/>
    <lineage>
        <taxon>Bacteria</taxon>
        <taxon>Pseudomonadati</taxon>
        <taxon>Pseudomonadota</taxon>
        <taxon>Gammaproteobacteria</taxon>
        <taxon>Enterobacterales</taxon>
        <taxon>Erwiniaceae</taxon>
        <taxon>Erwinia</taxon>
    </lineage>
</organism>
<sequence>MKELSQQELSLVSGAGVIEDALSNIGGVIGNSLYGLVSDSTSVSIPLLGNVSISSLLPNLGTSIGSSLGSKIGSAIENTLASIPLIGSWLNSLLGN</sequence>
<dbReference type="EMBL" id="JBFKZN010000003">
    <property type="protein sequence ID" value="MEW5288799.1"/>
    <property type="molecule type" value="Genomic_DNA"/>
</dbReference>
<reference evidence="1 2" key="1">
    <citation type="submission" date="2024-07" db="EMBL/GenBank/DDBJ databases">
        <authorList>
            <person name="Dulla G.F.J."/>
            <person name="Delorm J.G."/>
        </authorList>
    </citation>
    <scope>NUCLEOTIDE SEQUENCE [LARGE SCALE GENOMIC DNA]</scope>
    <source>
        <strain evidence="1 2">JGD 233</strain>
    </source>
</reference>